<dbReference type="SMART" id="SM00173">
    <property type="entry name" value="RAS"/>
    <property type="match status" value="1"/>
</dbReference>
<dbReference type="InterPro" id="IPR001806">
    <property type="entry name" value="Small_GTPase"/>
</dbReference>
<feature type="region of interest" description="Disordered" evidence="3">
    <location>
        <begin position="1"/>
        <end position="51"/>
    </location>
</feature>
<feature type="compositionally biased region" description="Polar residues" evidence="3">
    <location>
        <begin position="35"/>
        <end position="44"/>
    </location>
</feature>
<feature type="compositionally biased region" description="Low complexity" evidence="3">
    <location>
        <begin position="18"/>
        <end position="29"/>
    </location>
</feature>
<dbReference type="PROSITE" id="PS51419">
    <property type="entry name" value="RAB"/>
    <property type="match status" value="1"/>
</dbReference>
<reference evidence="4 5" key="1">
    <citation type="submission" date="2016-10" db="EMBL/GenBank/DDBJ databases">
        <title>Genome sequencing of Aspergillus oryzae BCC7051.</title>
        <authorList>
            <person name="Thammarongtham C."/>
            <person name="Vorapreeda T."/>
            <person name="Nookaew I."/>
            <person name="Srisuk T."/>
            <person name="Land M."/>
            <person name="Jeennor S."/>
            <person name="Laoteng K."/>
        </authorList>
    </citation>
    <scope>NUCLEOTIDE SEQUENCE [LARGE SCALE GENOMIC DNA]</scope>
    <source>
        <strain evidence="4 5">BCC7051</strain>
    </source>
</reference>
<dbReference type="SUPFAM" id="SSF52540">
    <property type="entry name" value="P-loop containing nucleoside triphosphate hydrolases"/>
    <property type="match status" value="1"/>
</dbReference>
<comment type="caution">
    <text evidence="4">The sequence shown here is derived from an EMBL/GenBank/DDBJ whole genome shotgun (WGS) entry which is preliminary data.</text>
</comment>
<evidence type="ECO:0000256" key="2">
    <source>
        <dbReference type="ARBA" id="ARBA00023134"/>
    </source>
</evidence>
<dbReference type="eggNOG" id="KOG0395">
    <property type="taxonomic scope" value="Eukaryota"/>
</dbReference>
<dbReference type="AlphaFoldDB" id="A0A1S9DMF8"/>
<dbReference type="PROSITE" id="PS51420">
    <property type="entry name" value="RHO"/>
    <property type="match status" value="1"/>
</dbReference>
<dbReference type="GO" id="GO:0003924">
    <property type="term" value="F:GTPase activity"/>
    <property type="evidence" value="ECO:0007669"/>
    <property type="project" value="InterPro"/>
</dbReference>
<dbReference type="OrthoDB" id="5976022at2759"/>
<organism evidence="4 5">
    <name type="scientific">Aspergillus oryzae</name>
    <name type="common">Yellow koji mold</name>
    <dbReference type="NCBI Taxonomy" id="5062"/>
    <lineage>
        <taxon>Eukaryota</taxon>
        <taxon>Fungi</taxon>
        <taxon>Dikarya</taxon>
        <taxon>Ascomycota</taxon>
        <taxon>Pezizomycotina</taxon>
        <taxon>Eurotiomycetes</taxon>
        <taxon>Eurotiomycetidae</taxon>
        <taxon>Eurotiales</taxon>
        <taxon>Aspergillaceae</taxon>
        <taxon>Aspergillus</taxon>
        <taxon>Aspergillus subgen. Circumdati</taxon>
    </lineage>
</organism>
<dbReference type="PANTHER" id="PTHR24070">
    <property type="entry name" value="RAS, DI-RAS, AND RHEB FAMILY MEMBERS OF SMALL GTPASE SUPERFAMILY"/>
    <property type="match status" value="1"/>
</dbReference>
<dbReference type="VEuPathDB" id="FungiDB:AO090003000759"/>
<sequence length="374" mass="42049">MPTPTADPEFLLPDPTVQQRRLQNTTQNQAAASRLQDTSRSAGESQEEDLTSRMTLQEFLQTGMDKTGKPVSDPVAFTDGAKMQQGSRDLDEADVNWLNNASLPTYRSADSRTVSNFDIDDVESRIRDNLKIADSEIVRYTNIPQVLLVAIRLFLILTITLDQHTHTPMLARHARQVQLCLDHFSGTHEATADDSIRKSTVVDGQECILDIIDTAGREQYATLIEEWIRQGEVFVLVFDVASRESFTHVRKYYDQVRKIKQVVDDHSINPPATHPGAPFFAPLILVGNKSDLQHKRAVSETEGMELGKELCGEYVEASARDNVNVEAAFNKAVRNIRERRYEAEHSLFPQADGVATTPKRYRPFHPGSCRCVVL</sequence>
<dbReference type="SMART" id="SM00174">
    <property type="entry name" value="RHO"/>
    <property type="match status" value="1"/>
</dbReference>
<dbReference type="Pfam" id="PF00071">
    <property type="entry name" value="Ras"/>
    <property type="match status" value="1"/>
</dbReference>
<protein>
    <submittedName>
        <fullName evidence="4">Ras GTPase</fullName>
    </submittedName>
</protein>
<dbReference type="PROSITE" id="PS51421">
    <property type="entry name" value="RAS"/>
    <property type="match status" value="1"/>
</dbReference>
<gene>
    <name evidence="4" type="ORF">OAory_01060080</name>
</gene>
<evidence type="ECO:0000313" key="5">
    <source>
        <dbReference type="Proteomes" id="UP000190312"/>
    </source>
</evidence>
<accession>A0A1S9DMF8</accession>
<dbReference type="SMART" id="SM00175">
    <property type="entry name" value="RAB"/>
    <property type="match status" value="1"/>
</dbReference>
<name>A0A1S9DMF8_ASPOZ</name>
<dbReference type="InterPro" id="IPR027417">
    <property type="entry name" value="P-loop_NTPase"/>
</dbReference>
<evidence type="ECO:0000313" key="4">
    <source>
        <dbReference type="EMBL" id="OOO10200.1"/>
    </source>
</evidence>
<dbReference type="GO" id="GO:0016020">
    <property type="term" value="C:membrane"/>
    <property type="evidence" value="ECO:0007669"/>
    <property type="project" value="InterPro"/>
</dbReference>
<keyword evidence="1" id="KW-0547">Nucleotide-binding</keyword>
<keyword evidence="2" id="KW-0342">GTP-binding</keyword>
<dbReference type="InterPro" id="IPR020849">
    <property type="entry name" value="Small_GTPase_Ras-type"/>
</dbReference>
<dbReference type="EMBL" id="MKZY01000004">
    <property type="protein sequence ID" value="OOO10200.1"/>
    <property type="molecule type" value="Genomic_DNA"/>
</dbReference>
<dbReference type="GO" id="GO:0005525">
    <property type="term" value="F:GTP binding"/>
    <property type="evidence" value="ECO:0007669"/>
    <property type="project" value="UniProtKB-KW"/>
</dbReference>
<proteinExistence type="predicted"/>
<evidence type="ECO:0000256" key="1">
    <source>
        <dbReference type="ARBA" id="ARBA00022741"/>
    </source>
</evidence>
<evidence type="ECO:0000256" key="3">
    <source>
        <dbReference type="SAM" id="MobiDB-lite"/>
    </source>
</evidence>
<dbReference type="GO" id="GO:0007165">
    <property type="term" value="P:signal transduction"/>
    <property type="evidence" value="ECO:0007669"/>
    <property type="project" value="InterPro"/>
</dbReference>
<dbReference type="Gene3D" id="3.40.50.300">
    <property type="entry name" value="P-loop containing nucleotide triphosphate hydrolases"/>
    <property type="match status" value="1"/>
</dbReference>
<dbReference type="Proteomes" id="UP000190312">
    <property type="component" value="Unassembled WGS sequence"/>
</dbReference>
<dbReference type="PRINTS" id="PR00449">
    <property type="entry name" value="RASTRNSFRMNG"/>
</dbReference>